<dbReference type="InterPro" id="IPR027417">
    <property type="entry name" value="P-loop_NTPase"/>
</dbReference>
<dbReference type="CDD" id="cd03293">
    <property type="entry name" value="ABC_NrtD_SsuB_transporters"/>
    <property type="match status" value="1"/>
</dbReference>
<dbReference type="RefSeq" id="WP_273841723.1">
    <property type="nucleotide sequence ID" value="NZ_JAQQWT010000004.1"/>
</dbReference>
<sequence length="265" mass="29744">MKTAIATKELQAESQKSMLRINQVSKVYDQKIVALSEVSLDIREGEFMSFVGPSGCGKSTIFKIIAGLSEPTSGSIEMVTSTQTETSINRDEVGFVFQHATLLPWKPVIDNVALPLELKGVSKKERYEKAIDVLEMVGLKGYEKALPRQLSGGMQMRVSIARSLIAKPKLLLMDEPFGALDEMTRQNLHYELLRIWRKTNMTVLFITHNVFESVFLSTQIAVMSARPGRITNVYDVPPYERNDSFRSSHEFSNLVGEIEKGLKPN</sequence>
<evidence type="ECO:0000256" key="1">
    <source>
        <dbReference type="ARBA" id="ARBA00022448"/>
    </source>
</evidence>
<comment type="caution">
    <text evidence="6">The sequence shown here is derived from an EMBL/GenBank/DDBJ whole genome shotgun (WGS) entry which is preliminary data.</text>
</comment>
<dbReference type="SMART" id="SM00382">
    <property type="entry name" value="AAA"/>
    <property type="match status" value="1"/>
</dbReference>
<dbReference type="Gene3D" id="3.40.50.300">
    <property type="entry name" value="P-loop containing nucleotide triphosphate hydrolases"/>
    <property type="match status" value="1"/>
</dbReference>
<dbReference type="InterPro" id="IPR050166">
    <property type="entry name" value="ABC_transporter_ATP-bind"/>
</dbReference>
<dbReference type="InterPro" id="IPR003593">
    <property type="entry name" value="AAA+_ATPase"/>
</dbReference>
<keyword evidence="2" id="KW-0547">Nucleotide-binding</keyword>
<reference evidence="6 7" key="1">
    <citation type="submission" date="2024-09" db="EMBL/GenBank/DDBJ databases">
        <authorList>
            <person name="Sun Q."/>
            <person name="Mori K."/>
        </authorList>
    </citation>
    <scope>NUCLEOTIDE SEQUENCE [LARGE SCALE GENOMIC DNA]</scope>
    <source>
        <strain evidence="6 7">NCAIM B.02301</strain>
    </source>
</reference>
<dbReference type="InterPro" id="IPR017871">
    <property type="entry name" value="ABC_transporter-like_CS"/>
</dbReference>
<dbReference type="PANTHER" id="PTHR42788">
    <property type="entry name" value="TAURINE IMPORT ATP-BINDING PROTEIN-RELATED"/>
    <property type="match status" value="1"/>
</dbReference>
<evidence type="ECO:0000256" key="3">
    <source>
        <dbReference type="ARBA" id="ARBA00022840"/>
    </source>
</evidence>
<protein>
    <submittedName>
        <fullName evidence="6">ABC transporter ATP-binding protein</fullName>
    </submittedName>
</protein>
<accession>A0ABV6NGJ9</accession>
<feature type="domain" description="ABC transporter" evidence="5">
    <location>
        <begin position="19"/>
        <end position="250"/>
    </location>
</feature>
<name>A0ABV6NGJ9_9BACI</name>
<keyword evidence="4" id="KW-1278">Translocase</keyword>
<dbReference type="SUPFAM" id="SSF52540">
    <property type="entry name" value="P-loop containing nucleoside triphosphate hydrolases"/>
    <property type="match status" value="1"/>
</dbReference>
<evidence type="ECO:0000313" key="7">
    <source>
        <dbReference type="Proteomes" id="UP001589833"/>
    </source>
</evidence>
<evidence type="ECO:0000259" key="5">
    <source>
        <dbReference type="PROSITE" id="PS50893"/>
    </source>
</evidence>
<gene>
    <name evidence="6" type="ORF">ACFFH4_09960</name>
</gene>
<dbReference type="GO" id="GO:0005524">
    <property type="term" value="F:ATP binding"/>
    <property type="evidence" value="ECO:0007669"/>
    <property type="project" value="UniProtKB-KW"/>
</dbReference>
<dbReference type="EMBL" id="JBHLTR010000013">
    <property type="protein sequence ID" value="MFC0559372.1"/>
    <property type="molecule type" value="Genomic_DNA"/>
</dbReference>
<keyword evidence="3 6" id="KW-0067">ATP-binding</keyword>
<dbReference type="PROSITE" id="PS00211">
    <property type="entry name" value="ABC_TRANSPORTER_1"/>
    <property type="match status" value="1"/>
</dbReference>
<dbReference type="InterPro" id="IPR003439">
    <property type="entry name" value="ABC_transporter-like_ATP-bd"/>
</dbReference>
<proteinExistence type="predicted"/>
<evidence type="ECO:0000256" key="2">
    <source>
        <dbReference type="ARBA" id="ARBA00022741"/>
    </source>
</evidence>
<evidence type="ECO:0000313" key="6">
    <source>
        <dbReference type="EMBL" id="MFC0559372.1"/>
    </source>
</evidence>
<keyword evidence="1" id="KW-0813">Transport</keyword>
<keyword evidence="7" id="KW-1185">Reference proteome</keyword>
<organism evidence="6 7">
    <name type="scientific">Halalkalibacter alkalisediminis</name>
    <dbReference type="NCBI Taxonomy" id="935616"/>
    <lineage>
        <taxon>Bacteria</taxon>
        <taxon>Bacillati</taxon>
        <taxon>Bacillota</taxon>
        <taxon>Bacilli</taxon>
        <taxon>Bacillales</taxon>
        <taxon>Bacillaceae</taxon>
        <taxon>Halalkalibacter</taxon>
    </lineage>
</organism>
<evidence type="ECO:0000256" key="4">
    <source>
        <dbReference type="ARBA" id="ARBA00022967"/>
    </source>
</evidence>
<dbReference type="Pfam" id="PF00005">
    <property type="entry name" value="ABC_tran"/>
    <property type="match status" value="1"/>
</dbReference>
<dbReference type="Proteomes" id="UP001589833">
    <property type="component" value="Unassembled WGS sequence"/>
</dbReference>
<dbReference type="PROSITE" id="PS50893">
    <property type="entry name" value="ABC_TRANSPORTER_2"/>
    <property type="match status" value="1"/>
</dbReference>
<dbReference type="PANTHER" id="PTHR42788:SF13">
    <property type="entry name" value="ALIPHATIC SULFONATES IMPORT ATP-BINDING PROTEIN SSUB"/>
    <property type="match status" value="1"/>
</dbReference>